<evidence type="ECO:0000313" key="4">
    <source>
        <dbReference type="EMBL" id="MBL0424107.1"/>
    </source>
</evidence>
<comment type="caution">
    <text evidence="4">The sequence shown here is derived from an EMBL/GenBank/DDBJ whole genome shotgun (WGS) entry which is preliminary data.</text>
</comment>
<dbReference type="RefSeq" id="WP_201687357.1">
    <property type="nucleotide sequence ID" value="NZ_JAEQND010000002.1"/>
</dbReference>
<keyword evidence="1" id="KW-0285">Flavoprotein</keyword>
<keyword evidence="5" id="KW-1185">Reference proteome</keyword>
<dbReference type="InterPro" id="IPR051799">
    <property type="entry name" value="NADH_flavin_oxidoreductase"/>
</dbReference>
<keyword evidence="2" id="KW-0560">Oxidoreductase</keyword>
<sequence>MDAERAVFEPVAIRNVTFANRLLRSSVGGRTCNYDGTVTDVWKNFEKRFADGGVGAVVSTTFHVNKDRLSPLQYPSLAGRKYVHQLRKYLPQIQANGCRYIIQIGDPGYATYSSLFPQAIDGISASAGFDLGFGYTTRRRAMTPQEVRRSIGEHADAAARVRDAGADGVEITASKGYLIHQFLNPGVNVRTDEWGGSEDGRFRFFDEVTRAVRRAVGEDFLVGVRIAGADFYRSPLPLALSRWPSPFASAQGDGNDLEQIVRYAKRLRGVDYLHVVAGFGFPNPRDVPGAFPFEEIRMFFDSVRHLSGKAAARAAFSHLLPDAAARWLFNVGWGERYSSLAFAARLKRELPAMTVIANGGFQEWQPIADAVRGSVDMVSMARALIATPDLVRRYLARGDDVPAGRGCTRCNRCVGRTTTGPLGCYDRSRFSSQQAMHRQILRWNRPDL</sequence>
<dbReference type="PANTHER" id="PTHR43656:SF2">
    <property type="entry name" value="BINDING OXIDOREDUCTASE, PUTATIVE (AFU_ORTHOLOGUE AFUA_2G08260)-RELATED"/>
    <property type="match status" value="1"/>
</dbReference>
<organism evidence="4 5">
    <name type="scientific">Ramlibacter alkalitolerans</name>
    <dbReference type="NCBI Taxonomy" id="2039631"/>
    <lineage>
        <taxon>Bacteria</taxon>
        <taxon>Pseudomonadati</taxon>
        <taxon>Pseudomonadota</taxon>
        <taxon>Betaproteobacteria</taxon>
        <taxon>Burkholderiales</taxon>
        <taxon>Comamonadaceae</taxon>
        <taxon>Ramlibacter</taxon>
    </lineage>
</organism>
<evidence type="ECO:0000256" key="1">
    <source>
        <dbReference type="ARBA" id="ARBA00022630"/>
    </source>
</evidence>
<gene>
    <name evidence="4" type="ORF">JI746_03220</name>
</gene>
<evidence type="ECO:0000259" key="3">
    <source>
        <dbReference type="Pfam" id="PF00724"/>
    </source>
</evidence>
<dbReference type="SUPFAM" id="SSF51395">
    <property type="entry name" value="FMN-linked oxidoreductases"/>
    <property type="match status" value="1"/>
</dbReference>
<dbReference type="InterPro" id="IPR001155">
    <property type="entry name" value="OxRdtase_FMN_N"/>
</dbReference>
<feature type="domain" description="NADH:flavin oxidoreductase/NADH oxidase N-terminal" evidence="3">
    <location>
        <begin position="7"/>
        <end position="232"/>
    </location>
</feature>
<proteinExistence type="predicted"/>
<dbReference type="Gene3D" id="3.20.20.70">
    <property type="entry name" value="Aldolase class I"/>
    <property type="match status" value="1"/>
</dbReference>
<dbReference type="PANTHER" id="PTHR43656">
    <property type="entry name" value="BINDING OXIDOREDUCTASE, PUTATIVE (AFU_ORTHOLOGUE AFUA_2G08260)-RELATED"/>
    <property type="match status" value="1"/>
</dbReference>
<dbReference type="EMBL" id="JAEQND010000002">
    <property type="protein sequence ID" value="MBL0424107.1"/>
    <property type="molecule type" value="Genomic_DNA"/>
</dbReference>
<dbReference type="Proteomes" id="UP000622707">
    <property type="component" value="Unassembled WGS sequence"/>
</dbReference>
<protein>
    <recommendedName>
        <fullName evidence="3">NADH:flavin oxidoreductase/NADH oxidase N-terminal domain-containing protein</fullName>
    </recommendedName>
</protein>
<reference evidence="4 5" key="1">
    <citation type="journal article" date="2017" name="Int. J. Syst. Evol. Microbiol.">
        <title>Ramlibacter alkalitolerans sp. nov., alkali-tolerant bacterium isolated from soil of ginseng.</title>
        <authorList>
            <person name="Lee D.H."/>
            <person name="Cha C.J."/>
        </authorList>
    </citation>
    <scope>NUCLEOTIDE SEQUENCE [LARGE SCALE GENOMIC DNA]</scope>
    <source>
        <strain evidence="4 5">KACC 19305</strain>
    </source>
</reference>
<name>A0ABS1JIQ5_9BURK</name>
<evidence type="ECO:0000256" key="2">
    <source>
        <dbReference type="ARBA" id="ARBA00023002"/>
    </source>
</evidence>
<dbReference type="InterPro" id="IPR013785">
    <property type="entry name" value="Aldolase_TIM"/>
</dbReference>
<dbReference type="Pfam" id="PF00724">
    <property type="entry name" value="Oxidored_FMN"/>
    <property type="match status" value="1"/>
</dbReference>
<evidence type="ECO:0000313" key="5">
    <source>
        <dbReference type="Proteomes" id="UP000622707"/>
    </source>
</evidence>
<accession>A0ABS1JIQ5</accession>